<protein>
    <submittedName>
        <fullName evidence="1">(northern house mosquito) hypothetical protein</fullName>
    </submittedName>
</protein>
<sequence length="163" mass="18529">MIYLWRLIFAYRWKEKVAFGFGQAHPELNGAHRITHTNRERERESGRCPDGALQSNTRVATPGGVESVRCEIPRSFVPSKRTVVATHFRSRSDSKLRGFPFITPRPSITRRRRRFIVTQPNNLSLQITFPDLCAHPRQRGSVSALLLPLKRAHMGGGGVVRIC</sequence>
<name>A0A8D8FZZ6_CULPI</name>
<organism evidence="1">
    <name type="scientific">Culex pipiens</name>
    <name type="common">House mosquito</name>
    <dbReference type="NCBI Taxonomy" id="7175"/>
    <lineage>
        <taxon>Eukaryota</taxon>
        <taxon>Metazoa</taxon>
        <taxon>Ecdysozoa</taxon>
        <taxon>Arthropoda</taxon>
        <taxon>Hexapoda</taxon>
        <taxon>Insecta</taxon>
        <taxon>Pterygota</taxon>
        <taxon>Neoptera</taxon>
        <taxon>Endopterygota</taxon>
        <taxon>Diptera</taxon>
        <taxon>Nematocera</taxon>
        <taxon>Culicoidea</taxon>
        <taxon>Culicidae</taxon>
        <taxon>Culicinae</taxon>
        <taxon>Culicini</taxon>
        <taxon>Culex</taxon>
        <taxon>Culex</taxon>
    </lineage>
</organism>
<accession>A0A8D8FZZ6</accession>
<proteinExistence type="predicted"/>
<dbReference type="AlphaFoldDB" id="A0A8D8FZZ6"/>
<reference evidence="1" key="1">
    <citation type="submission" date="2021-05" db="EMBL/GenBank/DDBJ databases">
        <authorList>
            <person name="Alioto T."/>
            <person name="Alioto T."/>
            <person name="Gomez Garrido J."/>
        </authorList>
    </citation>
    <scope>NUCLEOTIDE SEQUENCE</scope>
</reference>
<evidence type="ECO:0000313" key="1">
    <source>
        <dbReference type="EMBL" id="CAG6488983.1"/>
    </source>
</evidence>
<dbReference type="EMBL" id="HBUE01111359">
    <property type="protein sequence ID" value="CAG6488983.1"/>
    <property type="molecule type" value="Transcribed_RNA"/>
</dbReference>